<feature type="compositionally biased region" description="Polar residues" evidence="1">
    <location>
        <begin position="233"/>
        <end position="247"/>
    </location>
</feature>
<reference evidence="3" key="1">
    <citation type="submission" date="2020-08" db="EMBL/GenBank/DDBJ databases">
        <title>Genome sequencing and assembly of the red palm weevil Rhynchophorus ferrugineus.</title>
        <authorList>
            <person name="Dias G.B."/>
            <person name="Bergman C.M."/>
            <person name="Manee M."/>
        </authorList>
    </citation>
    <scope>NUCLEOTIDE SEQUENCE</scope>
    <source>
        <strain evidence="3">AA-2017</strain>
        <tissue evidence="3">Whole larva</tissue>
    </source>
</reference>
<dbReference type="InterPro" id="IPR040187">
    <property type="entry name" value="OCAD1/2"/>
</dbReference>
<dbReference type="GO" id="GO:0005768">
    <property type="term" value="C:endosome"/>
    <property type="evidence" value="ECO:0007669"/>
    <property type="project" value="TreeGrafter"/>
</dbReference>
<dbReference type="EMBL" id="JAACXV010013748">
    <property type="protein sequence ID" value="KAF7272513.1"/>
    <property type="molecule type" value="Genomic_DNA"/>
</dbReference>
<dbReference type="InterPro" id="IPR009764">
    <property type="entry name" value="OCIA_dom"/>
</dbReference>
<dbReference type="PANTHER" id="PTHR13336">
    <property type="entry name" value="OVARIAN CARCINOMA IMMUNOREACTIVE ANTIGEN"/>
    <property type="match status" value="1"/>
</dbReference>
<accession>A0A834I6K0</accession>
<feature type="compositionally biased region" description="Basic and acidic residues" evidence="1">
    <location>
        <begin position="1"/>
        <end position="11"/>
    </location>
</feature>
<evidence type="ECO:0000313" key="4">
    <source>
        <dbReference type="Proteomes" id="UP000625711"/>
    </source>
</evidence>
<comment type="caution">
    <text evidence="3">The sequence shown here is derived from an EMBL/GenBank/DDBJ whole genome shotgun (WGS) entry which is preliminary data.</text>
</comment>
<protein>
    <recommendedName>
        <fullName evidence="2">OCIA domain-containing protein</fullName>
    </recommendedName>
</protein>
<gene>
    <name evidence="3" type="ORF">GWI33_014675</name>
</gene>
<evidence type="ECO:0000256" key="1">
    <source>
        <dbReference type="SAM" id="MobiDB-lite"/>
    </source>
</evidence>
<feature type="domain" description="OCIA" evidence="2">
    <location>
        <begin position="24"/>
        <end position="108"/>
    </location>
</feature>
<feature type="compositionally biased region" description="Pro residues" evidence="1">
    <location>
        <begin position="220"/>
        <end position="229"/>
    </location>
</feature>
<feature type="region of interest" description="Disordered" evidence="1">
    <location>
        <begin position="1"/>
        <end position="25"/>
    </location>
</feature>
<keyword evidence="4" id="KW-1185">Reference proteome</keyword>
<dbReference type="PANTHER" id="PTHR13336:SF3">
    <property type="entry name" value="OCIA DOMAIN-CONTAINING PROTEIN 1"/>
    <property type="match status" value="1"/>
</dbReference>
<dbReference type="Proteomes" id="UP000625711">
    <property type="component" value="Unassembled WGS sequence"/>
</dbReference>
<dbReference type="OrthoDB" id="6513616at2759"/>
<evidence type="ECO:0000259" key="2">
    <source>
        <dbReference type="Pfam" id="PF07051"/>
    </source>
</evidence>
<dbReference type="Pfam" id="PF07051">
    <property type="entry name" value="OCIA"/>
    <property type="match status" value="1"/>
</dbReference>
<name>A0A834I6K0_RHYFE</name>
<feature type="region of interest" description="Disordered" evidence="1">
    <location>
        <begin position="120"/>
        <end position="255"/>
    </location>
</feature>
<evidence type="ECO:0000313" key="3">
    <source>
        <dbReference type="EMBL" id="KAF7272513.1"/>
    </source>
</evidence>
<feature type="compositionally biased region" description="Polar residues" evidence="1">
    <location>
        <begin position="120"/>
        <end position="144"/>
    </location>
</feature>
<proteinExistence type="predicted"/>
<sequence length="255" mass="29294">MDPYGEKERTRPFPGSETHRHPMHKFTPDEMRVLRECAKESFYQRCLPLSTILGGATYWAVKTGRITGSPRFGAVPKVTMALIVGYFIGKYSYHQKCTEKFMALPHSKVGEMLRARRGNASQPNVDQTMPSISLSPFSGLTESYSDVDPKRDFDYDNRPHPEGLDDSFRPSIDNPIVIQEDEMPPEQKHITTYEELRKKNREEYEQRRISNYREASRLTTPPPPPPKKPQTPEFDSSDSYQSPTGQKNKYGDVWG</sequence>
<dbReference type="AlphaFoldDB" id="A0A834I6K0"/>
<organism evidence="3 4">
    <name type="scientific">Rhynchophorus ferrugineus</name>
    <name type="common">Red palm weevil</name>
    <name type="synonym">Curculio ferrugineus</name>
    <dbReference type="NCBI Taxonomy" id="354439"/>
    <lineage>
        <taxon>Eukaryota</taxon>
        <taxon>Metazoa</taxon>
        <taxon>Ecdysozoa</taxon>
        <taxon>Arthropoda</taxon>
        <taxon>Hexapoda</taxon>
        <taxon>Insecta</taxon>
        <taxon>Pterygota</taxon>
        <taxon>Neoptera</taxon>
        <taxon>Endopterygota</taxon>
        <taxon>Coleoptera</taxon>
        <taxon>Polyphaga</taxon>
        <taxon>Cucujiformia</taxon>
        <taxon>Curculionidae</taxon>
        <taxon>Dryophthorinae</taxon>
        <taxon>Rhynchophorus</taxon>
    </lineage>
</organism>
<feature type="compositionally biased region" description="Basic and acidic residues" evidence="1">
    <location>
        <begin position="147"/>
        <end position="168"/>
    </location>
</feature>
<feature type="compositionally biased region" description="Basic and acidic residues" evidence="1">
    <location>
        <begin position="185"/>
        <end position="208"/>
    </location>
</feature>